<dbReference type="Proteomes" id="UP000651452">
    <property type="component" value="Unassembled WGS sequence"/>
</dbReference>
<protein>
    <submittedName>
        <fullName evidence="2">Uncharacterized protein</fullName>
    </submittedName>
</protein>
<feature type="compositionally biased region" description="Basic and acidic residues" evidence="1">
    <location>
        <begin position="130"/>
        <end position="149"/>
    </location>
</feature>
<dbReference type="EMBL" id="RZGK01000011">
    <property type="protein sequence ID" value="KAF9695714.1"/>
    <property type="molecule type" value="Genomic_DNA"/>
</dbReference>
<sequence length="174" mass="17914">MSQNPDAVSNQGEFAGHVRPSEPLMTGGHQPGKIVSEADRAPEFHAETLPAGTAPKADTFTPNPDINNQKTFTSASSTLVGADSGSVHTGLGHPGQGQTSSELHDGSKQSGGGGGLAGLKENYEQGNVADLKDDPTHAKQRNLNREEAGTRGNVGGPAAQEQEPEQAAQVNTGR</sequence>
<evidence type="ECO:0000313" key="3">
    <source>
        <dbReference type="Proteomes" id="UP000651452"/>
    </source>
</evidence>
<feature type="compositionally biased region" description="Basic and acidic residues" evidence="1">
    <location>
        <begin position="36"/>
        <end position="46"/>
    </location>
</feature>
<comment type="caution">
    <text evidence="2">The sequence shown here is derived from an EMBL/GenBank/DDBJ whole genome shotgun (WGS) entry which is preliminary data.</text>
</comment>
<keyword evidence="3" id="KW-1185">Reference proteome</keyword>
<name>A0A8H7J2N3_9PLEO</name>
<accession>A0A8H7J2N3</accession>
<feature type="compositionally biased region" description="Polar residues" evidence="1">
    <location>
        <begin position="60"/>
        <end position="79"/>
    </location>
</feature>
<feature type="compositionally biased region" description="Low complexity" evidence="1">
    <location>
        <begin position="157"/>
        <end position="174"/>
    </location>
</feature>
<reference evidence="2" key="2">
    <citation type="submission" date="2020-09" db="EMBL/GenBank/DDBJ databases">
        <title>Reference genome assembly for Australian Ascochyta lentis isolate Al4.</title>
        <authorList>
            <person name="Lee R.C."/>
            <person name="Farfan-Caceres L.M."/>
            <person name="Debler J.W."/>
            <person name="Williams A.H."/>
            <person name="Henares B.M."/>
        </authorList>
    </citation>
    <scope>NUCLEOTIDE SEQUENCE</scope>
    <source>
        <strain evidence="2">Al4</strain>
    </source>
</reference>
<feature type="region of interest" description="Disordered" evidence="1">
    <location>
        <begin position="1"/>
        <end position="174"/>
    </location>
</feature>
<organism evidence="2 3">
    <name type="scientific">Ascochyta lentis</name>
    <dbReference type="NCBI Taxonomy" id="205686"/>
    <lineage>
        <taxon>Eukaryota</taxon>
        <taxon>Fungi</taxon>
        <taxon>Dikarya</taxon>
        <taxon>Ascomycota</taxon>
        <taxon>Pezizomycotina</taxon>
        <taxon>Dothideomycetes</taxon>
        <taxon>Pleosporomycetidae</taxon>
        <taxon>Pleosporales</taxon>
        <taxon>Pleosporineae</taxon>
        <taxon>Didymellaceae</taxon>
        <taxon>Ascochyta</taxon>
    </lineage>
</organism>
<feature type="compositionally biased region" description="Polar residues" evidence="1">
    <location>
        <begin position="1"/>
        <end position="12"/>
    </location>
</feature>
<dbReference type="AlphaFoldDB" id="A0A8H7J2N3"/>
<proteinExistence type="predicted"/>
<evidence type="ECO:0000256" key="1">
    <source>
        <dbReference type="SAM" id="MobiDB-lite"/>
    </source>
</evidence>
<reference evidence="2" key="1">
    <citation type="submission" date="2018-12" db="EMBL/GenBank/DDBJ databases">
        <authorList>
            <person name="Syme R.A."/>
            <person name="Farfan-Caceres L."/>
            <person name="Lichtenzveig J."/>
        </authorList>
    </citation>
    <scope>NUCLEOTIDE SEQUENCE</scope>
    <source>
        <strain evidence="2">Al4</strain>
    </source>
</reference>
<gene>
    <name evidence="2" type="ORF">EKO04_006592</name>
</gene>
<evidence type="ECO:0000313" key="2">
    <source>
        <dbReference type="EMBL" id="KAF9695714.1"/>
    </source>
</evidence>
<dbReference type="OrthoDB" id="3260716at2759"/>